<evidence type="ECO:0000256" key="1">
    <source>
        <dbReference type="ARBA" id="ARBA00004377"/>
    </source>
</evidence>
<dbReference type="PROSITE" id="PS00409">
    <property type="entry name" value="PROKAR_NTER_METHYL"/>
    <property type="match status" value="1"/>
</dbReference>
<dbReference type="InterPro" id="IPR045584">
    <property type="entry name" value="Pilin-like"/>
</dbReference>
<dbReference type="GO" id="GO:0015627">
    <property type="term" value="C:type II protein secretion system complex"/>
    <property type="evidence" value="ECO:0007669"/>
    <property type="project" value="UniProtKB-UniRule"/>
</dbReference>
<dbReference type="InterPro" id="IPR012902">
    <property type="entry name" value="N_methyl_site"/>
</dbReference>
<accession>A0A2G6PFS9</accession>
<evidence type="ECO:0000256" key="2">
    <source>
        <dbReference type="ARBA" id="ARBA00008358"/>
    </source>
</evidence>
<evidence type="ECO:0000256" key="6">
    <source>
        <dbReference type="ARBA" id="ARBA00022692"/>
    </source>
</evidence>
<comment type="PTM">
    <text evidence="9">Cleaved by prepilin peptidase.</text>
</comment>
<evidence type="ECO:0000259" key="10">
    <source>
        <dbReference type="Pfam" id="PF02501"/>
    </source>
</evidence>
<dbReference type="EMBL" id="PDTV01000004">
    <property type="protein sequence ID" value="PIE83405.1"/>
    <property type="molecule type" value="Genomic_DNA"/>
</dbReference>
<organism evidence="11 12">
    <name type="scientific">Candidatus Contendibacter odensensis</name>
    <dbReference type="NCBI Taxonomy" id="1400860"/>
    <lineage>
        <taxon>Bacteria</taxon>
        <taxon>Pseudomonadati</taxon>
        <taxon>Pseudomonadota</taxon>
        <taxon>Gammaproteobacteria</taxon>
        <taxon>Candidatus Competibacteraceae</taxon>
        <taxon>Candidatus Contendibacter</taxon>
    </lineage>
</organism>
<feature type="domain" description="Type II secretion system protein GspI C-terminal" evidence="10">
    <location>
        <begin position="40"/>
        <end position="108"/>
    </location>
</feature>
<dbReference type="NCBIfam" id="TIGR01707">
    <property type="entry name" value="gspI"/>
    <property type="match status" value="1"/>
</dbReference>
<dbReference type="GO" id="GO:0005886">
    <property type="term" value="C:plasma membrane"/>
    <property type="evidence" value="ECO:0007669"/>
    <property type="project" value="UniProtKB-SubCell"/>
</dbReference>
<comment type="subunit">
    <text evidence="9">Type II secretion is composed of four main components: the outer membrane complex, the inner membrane complex, the cytoplasmic secretion ATPase and the periplasm-spanning pseudopilus.</text>
</comment>
<dbReference type="SUPFAM" id="SSF54523">
    <property type="entry name" value="Pili subunits"/>
    <property type="match status" value="1"/>
</dbReference>
<comment type="caution">
    <text evidence="11">The sequence shown here is derived from an EMBL/GenBank/DDBJ whole genome shotgun (WGS) entry which is preliminary data.</text>
</comment>
<evidence type="ECO:0000313" key="12">
    <source>
        <dbReference type="Proteomes" id="UP000229278"/>
    </source>
</evidence>
<comment type="subcellular location">
    <subcellularLocation>
        <location evidence="1 9">Cell inner membrane</location>
        <topology evidence="1 9">Single-pass membrane protein</topology>
    </subcellularLocation>
</comment>
<evidence type="ECO:0000256" key="8">
    <source>
        <dbReference type="ARBA" id="ARBA00023136"/>
    </source>
</evidence>
<evidence type="ECO:0000256" key="4">
    <source>
        <dbReference type="ARBA" id="ARBA00022481"/>
    </source>
</evidence>
<evidence type="ECO:0000256" key="7">
    <source>
        <dbReference type="ARBA" id="ARBA00022989"/>
    </source>
</evidence>
<sequence>MKRIAGFTLLEVLVALAVLAIAMGAIIHATTQSIANTYSLREQTFARWVASNTVNSFLLDPAPWPEKATRKGDVELANRTWRWEARFSETDDEDLSQLKVNVYALENAAVSSTLIAFRRRSLTNQASKANTAVPPPPK</sequence>
<proteinExistence type="inferred from homology"/>
<gene>
    <name evidence="11" type="primary">gspI</name>
    <name evidence="11" type="ORF">CSA09_00560</name>
</gene>
<evidence type="ECO:0000256" key="5">
    <source>
        <dbReference type="ARBA" id="ARBA00022519"/>
    </source>
</evidence>
<dbReference type="InterPro" id="IPR003413">
    <property type="entry name" value="T2SS_GspI_C"/>
</dbReference>
<comment type="function">
    <text evidence="9">Component of the type II secretion system required for the energy-dependent secretion of extracellular factors such as proteases and toxins from the periplasm.</text>
</comment>
<name>A0A2G6PFS9_9GAMM</name>
<evidence type="ECO:0000256" key="9">
    <source>
        <dbReference type="RuleBase" id="RU368030"/>
    </source>
</evidence>
<evidence type="ECO:0000313" key="11">
    <source>
        <dbReference type="EMBL" id="PIE83405.1"/>
    </source>
</evidence>
<dbReference type="Gene3D" id="3.30.1300.30">
    <property type="entry name" value="GSPII I/J protein-like"/>
    <property type="match status" value="1"/>
</dbReference>
<keyword evidence="7" id="KW-1133">Transmembrane helix</keyword>
<dbReference type="GO" id="GO:0015628">
    <property type="term" value="P:protein secretion by the type II secretion system"/>
    <property type="evidence" value="ECO:0007669"/>
    <property type="project" value="UniProtKB-UniRule"/>
</dbReference>
<keyword evidence="5 9" id="KW-0997">Cell inner membrane</keyword>
<dbReference type="InterPro" id="IPR010052">
    <property type="entry name" value="T2SS_protein-GspI"/>
</dbReference>
<dbReference type="AlphaFoldDB" id="A0A2G6PFS9"/>
<dbReference type="NCBIfam" id="TIGR02532">
    <property type="entry name" value="IV_pilin_GFxxxE"/>
    <property type="match status" value="1"/>
</dbReference>
<keyword evidence="6" id="KW-0812">Transmembrane</keyword>
<dbReference type="Pfam" id="PF07963">
    <property type="entry name" value="N_methyl"/>
    <property type="match status" value="1"/>
</dbReference>
<dbReference type="Proteomes" id="UP000229278">
    <property type="component" value="Unassembled WGS sequence"/>
</dbReference>
<dbReference type="Pfam" id="PF02501">
    <property type="entry name" value="T2SSI"/>
    <property type="match status" value="1"/>
</dbReference>
<keyword evidence="8" id="KW-0472">Membrane</keyword>
<comment type="similarity">
    <text evidence="2 9">Belongs to the GSP I family.</text>
</comment>
<protein>
    <recommendedName>
        <fullName evidence="9">Type II secretion system protein I</fullName>
        <shortName evidence="9">T2SS minor pseudopilin I</shortName>
    </recommendedName>
</protein>
<keyword evidence="4 9" id="KW-0488">Methylation</keyword>
<keyword evidence="3" id="KW-1003">Cell membrane</keyword>
<reference evidence="11 12" key="1">
    <citation type="submission" date="2017-10" db="EMBL/GenBank/DDBJ databases">
        <title>Novel microbial diversity and functional potential in the marine mammal oral microbiome.</title>
        <authorList>
            <person name="Dudek N.K."/>
            <person name="Sun C.L."/>
            <person name="Burstein D."/>
            <person name="Kantor R.S."/>
            <person name="Aliaga Goltsman D.S."/>
            <person name="Bik E.M."/>
            <person name="Thomas B.C."/>
            <person name="Banfield J.F."/>
            <person name="Relman D.A."/>
        </authorList>
    </citation>
    <scope>NUCLEOTIDE SEQUENCE [LARGE SCALE GENOMIC DNA]</scope>
    <source>
        <strain evidence="11">DOLJORAL78_50_517</strain>
    </source>
</reference>
<dbReference type="PANTHER" id="PTHR38779:SF2">
    <property type="entry name" value="TYPE II SECRETION SYSTEM PROTEIN I-RELATED"/>
    <property type="match status" value="1"/>
</dbReference>
<evidence type="ECO:0000256" key="3">
    <source>
        <dbReference type="ARBA" id="ARBA00022475"/>
    </source>
</evidence>
<dbReference type="PANTHER" id="PTHR38779">
    <property type="entry name" value="TYPE II SECRETION SYSTEM PROTEIN I-RELATED"/>
    <property type="match status" value="1"/>
</dbReference>